<dbReference type="GO" id="GO:0005829">
    <property type="term" value="C:cytosol"/>
    <property type="evidence" value="ECO:0007669"/>
    <property type="project" value="TreeGrafter"/>
</dbReference>
<evidence type="ECO:0000259" key="2">
    <source>
        <dbReference type="PROSITE" id="PS50943"/>
    </source>
</evidence>
<dbReference type="AlphaFoldDB" id="A0A7I8D3N2"/>
<dbReference type="Gene3D" id="1.10.260.40">
    <property type="entry name" value="lambda repressor-like DNA-binding domains"/>
    <property type="match status" value="1"/>
</dbReference>
<evidence type="ECO:0000313" key="3">
    <source>
        <dbReference type="EMBL" id="BCI61431.1"/>
    </source>
</evidence>
<proteinExistence type="predicted"/>
<dbReference type="CDD" id="cd00093">
    <property type="entry name" value="HTH_XRE"/>
    <property type="match status" value="1"/>
</dbReference>
<dbReference type="InterPro" id="IPR001387">
    <property type="entry name" value="Cro/C1-type_HTH"/>
</dbReference>
<accession>A0A7I8D3N2</accession>
<feature type="domain" description="HTH cro/C1-type" evidence="2">
    <location>
        <begin position="10"/>
        <end position="64"/>
    </location>
</feature>
<protein>
    <recommendedName>
        <fullName evidence="2">HTH cro/C1-type domain-containing protein</fullName>
    </recommendedName>
</protein>
<dbReference type="GO" id="GO:0003700">
    <property type="term" value="F:DNA-binding transcription factor activity"/>
    <property type="evidence" value="ECO:0007669"/>
    <property type="project" value="TreeGrafter"/>
</dbReference>
<evidence type="ECO:0000256" key="1">
    <source>
        <dbReference type="ARBA" id="ARBA00023125"/>
    </source>
</evidence>
<dbReference type="SUPFAM" id="SSF47413">
    <property type="entry name" value="lambda repressor-like DNA-binding domains"/>
    <property type="match status" value="1"/>
</dbReference>
<dbReference type="EMBL" id="AP023321">
    <property type="protein sequence ID" value="BCI61431.1"/>
    <property type="molecule type" value="Genomic_DNA"/>
</dbReference>
<dbReference type="KEGG" id="sman:C12CBH8_20700"/>
<reference evidence="4" key="1">
    <citation type="submission" date="2020-07" db="EMBL/GenBank/DDBJ databases">
        <title>Complete genome sequencing of Clostridia bacterium strain 12CBH8.</title>
        <authorList>
            <person name="Sakamoto M."/>
            <person name="Murakami T."/>
            <person name="Mori H."/>
        </authorList>
    </citation>
    <scope>NUCLEOTIDE SEQUENCE [LARGE SCALE GENOMIC DNA]</scope>
    <source>
        <strain evidence="4">12CBH8</strain>
    </source>
</reference>
<keyword evidence="1" id="KW-0238">DNA-binding</keyword>
<name>A0A7I8D3N2_9FIRM</name>
<dbReference type="SMART" id="SM00530">
    <property type="entry name" value="HTH_XRE"/>
    <property type="match status" value="1"/>
</dbReference>
<dbReference type="Proteomes" id="UP000593890">
    <property type="component" value="Chromosome"/>
</dbReference>
<dbReference type="InterPro" id="IPR050807">
    <property type="entry name" value="TransReg_Diox_bact_type"/>
</dbReference>
<dbReference type="InterPro" id="IPR010982">
    <property type="entry name" value="Lambda_DNA-bd_dom_sf"/>
</dbReference>
<dbReference type="GO" id="GO:0003677">
    <property type="term" value="F:DNA binding"/>
    <property type="evidence" value="ECO:0007669"/>
    <property type="project" value="UniProtKB-KW"/>
</dbReference>
<keyword evidence="4" id="KW-1185">Reference proteome</keyword>
<dbReference type="PANTHER" id="PTHR46797">
    <property type="entry name" value="HTH-TYPE TRANSCRIPTIONAL REGULATOR"/>
    <property type="match status" value="1"/>
</dbReference>
<dbReference type="PANTHER" id="PTHR46797:SF1">
    <property type="entry name" value="METHYLPHOSPHONATE SYNTHASE"/>
    <property type="match status" value="1"/>
</dbReference>
<gene>
    <name evidence="3" type="ORF">C12CBH8_20700</name>
</gene>
<dbReference type="Pfam" id="PF01381">
    <property type="entry name" value="HTH_3"/>
    <property type="match status" value="1"/>
</dbReference>
<organism evidence="3 4">
    <name type="scientific">Solibaculum mannosilyticum</name>
    <dbReference type="NCBI Taxonomy" id="2780922"/>
    <lineage>
        <taxon>Bacteria</taxon>
        <taxon>Bacillati</taxon>
        <taxon>Bacillota</taxon>
        <taxon>Clostridia</taxon>
        <taxon>Eubacteriales</taxon>
        <taxon>Oscillospiraceae</taxon>
        <taxon>Solibaculum</taxon>
    </lineage>
</organism>
<dbReference type="PROSITE" id="PS50943">
    <property type="entry name" value="HTH_CROC1"/>
    <property type="match status" value="1"/>
</dbReference>
<sequence length="127" mass="14644">MNFYNIGKRVKYFREQAGMTQAQLAEKMDKTPHHITQIERGLSLPGLMMFYNLAQLFGVPTDSFFMDEDKLRAQFALLEVVGRLDRLRHDEIIRAFEALYAIKTSFEMGTSASEESQPQDLESEQTS</sequence>
<evidence type="ECO:0000313" key="4">
    <source>
        <dbReference type="Proteomes" id="UP000593890"/>
    </source>
</evidence>